<dbReference type="Proteomes" id="UP000091857">
    <property type="component" value="Chromosome 12"/>
</dbReference>
<comment type="caution">
    <text evidence="1">The sequence shown here is derived from an EMBL/GenBank/DDBJ whole genome shotgun (WGS) entry which is preliminary data.</text>
</comment>
<evidence type="ECO:0000313" key="1">
    <source>
        <dbReference type="EMBL" id="KAG8642811.1"/>
    </source>
</evidence>
<keyword evidence="2" id="KW-1185">Reference proteome</keyword>
<gene>
    <name evidence="1" type="ORF">MANES_12G124650v8</name>
</gene>
<dbReference type="EMBL" id="CM004398">
    <property type="protein sequence ID" value="KAG8642811.1"/>
    <property type="molecule type" value="Genomic_DNA"/>
</dbReference>
<protein>
    <submittedName>
        <fullName evidence="1">Uncharacterized protein</fullName>
    </submittedName>
</protein>
<name>A0ACB7GS66_MANES</name>
<accession>A0ACB7GS66</accession>
<reference evidence="2" key="1">
    <citation type="journal article" date="2016" name="Nat. Biotechnol.">
        <title>Sequencing wild and cultivated cassava and related species reveals extensive interspecific hybridization and genetic diversity.</title>
        <authorList>
            <person name="Bredeson J.V."/>
            <person name="Lyons J.B."/>
            <person name="Prochnik S.E."/>
            <person name="Wu G.A."/>
            <person name="Ha C.M."/>
            <person name="Edsinger-Gonzales E."/>
            <person name="Grimwood J."/>
            <person name="Schmutz J."/>
            <person name="Rabbi I.Y."/>
            <person name="Egesi C."/>
            <person name="Nauluvula P."/>
            <person name="Lebot V."/>
            <person name="Ndunguru J."/>
            <person name="Mkamilo G."/>
            <person name="Bart R.S."/>
            <person name="Setter T.L."/>
            <person name="Gleadow R.M."/>
            <person name="Kulakow P."/>
            <person name="Ferguson M.E."/>
            <person name="Rounsley S."/>
            <person name="Rokhsar D.S."/>
        </authorList>
    </citation>
    <scope>NUCLEOTIDE SEQUENCE [LARGE SCALE GENOMIC DNA]</scope>
    <source>
        <strain evidence="2">cv. AM560-2</strain>
    </source>
</reference>
<organism evidence="1 2">
    <name type="scientific">Manihot esculenta</name>
    <name type="common">Cassava</name>
    <name type="synonym">Jatropha manihot</name>
    <dbReference type="NCBI Taxonomy" id="3983"/>
    <lineage>
        <taxon>Eukaryota</taxon>
        <taxon>Viridiplantae</taxon>
        <taxon>Streptophyta</taxon>
        <taxon>Embryophyta</taxon>
        <taxon>Tracheophyta</taxon>
        <taxon>Spermatophyta</taxon>
        <taxon>Magnoliopsida</taxon>
        <taxon>eudicotyledons</taxon>
        <taxon>Gunneridae</taxon>
        <taxon>Pentapetalae</taxon>
        <taxon>rosids</taxon>
        <taxon>fabids</taxon>
        <taxon>Malpighiales</taxon>
        <taxon>Euphorbiaceae</taxon>
        <taxon>Crotonoideae</taxon>
        <taxon>Manihoteae</taxon>
        <taxon>Manihot</taxon>
    </lineage>
</organism>
<evidence type="ECO:0000313" key="2">
    <source>
        <dbReference type="Proteomes" id="UP000091857"/>
    </source>
</evidence>
<sequence>MIIKHLCFDCPRAGTVWLNSPCALRYSMLGGIDIKDHWTELLNSLEKHSDGPQLIQIVSADQATTWSPPPRDFIKVNFDAAVDSRRRRGVVALLAHDPQDFPIDWFCRRFDAILNPFILKSLRSGNTATHVLASKFLGDWSFACTPWLQISSVFGNLPSLR</sequence>
<proteinExistence type="predicted"/>